<accession>K6WRY2</accession>
<dbReference type="EMBL" id="BAHD01000043">
    <property type="protein sequence ID" value="GAB96611.1"/>
    <property type="molecule type" value="Genomic_DNA"/>
</dbReference>
<dbReference type="RefSeq" id="WP_006593143.1">
    <property type="nucleotide sequence ID" value="NZ_BAHD01000043.1"/>
</dbReference>
<sequence>MTLANINFPVTDLEAAKKAFGALFGVEPHTDTPYYVGYNVGGLEIALNPGGSRMGMTGATPFWGVDDLEAATEQLAAAGASVTMPPGDVGGGTRLSVLNIDGNSVGLIANNQG</sequence>
<dbReference type="STRING" id="1184609.KILIM_043_00160"/>
<proteinExistence type="predicted"/>
<evidence type="ECO:0000313" key="3">
    <source>
        <dbReference type="Proteomes" id="UP000008366"/>
    </source>
</evidence>
<comment type="caution">
    <text evidence="2">The sequence shown here is derived from an EMBL/GenBank/DDBJ whole genome shotgun (WGS) entry which is preliminary data.</text>
</comment>
<reference evidence="2 3" key="1">
    <citation type="submission" date="2012-08" db="EMBL/GenBank/DDBJ databases">
        <title>Whole genome shotgun sequence of Kineosphaera limosa NBRC 100340.</title>
        <authorList>
            <person name="Yoshida I."/>
            <person name="Isaki S."/>
            <person name="Hosoyama A."/>
            <person name="Tsuchikane K."/>
            <person name="Katsumata H."/>
            <person name="Ando Y."/>
            <person name="Ohji S."/>
            <person name="Hamada M."/>
            <person name="Tamura T."/>
            <person name="Yamazoe A."/>
            <person name="Yamazaki S."/>
            <person name="Fujita N."/>
        </authorList>
    </citation>
    <scope>NUCLEOTIDE SEQUENCE [LARGE SCALE GENOMIC DNA]</scope>
    <source>
        <strain evidence="2 3">NBRC 100340</strain>
    </source>
</reference>
<dbReference type="Gene3D" id="3.10.180.10">
    <property type="entry name" value="2,3-Dihydroxybiphenyl 1,2-Dioxygenase, domain 1"/>
    <property type="match status" value="1"/>
</dbReference>
<dbReference type="SUPFAM" id="SSF54593">
    <property type="entry name" value="Glyoxalase/Bleomycin resistance protein/Dihydroxybiphenyl dioxygenase"/>
    <property type="match status" value="1"/>
</dbReference>
<dbReference type="OrthoDB" id="4565236at2"/>
<dbReference type="InterPro" id="IPR037523">
    <property type="entry name" value="VOC_core"/>
</dbReference>
<keyword evidence="3" id="KW-1185">Reference proteome</keyword>
<evidence type="ECO:0000259" key="1">
    <source>
        <dbReference type="PROSITE" id="PS51819"/>
    </source>
</evidence>
<protein>
    <recommendedName>
        <fullName evidence="1">VOC domain-containing protein</fullName>
    </recommendedName>
</protein>
<dbReference type="Pfam" id="PF00903">
    <property type="entry name" value="Glyoxalase"/>
    <property type="match status" value="1"/>
</dbReference>
<name>K6WRY2_9MICO</name>
<gene>
    <name evidence="2" type="ORF">KILIM_043_00160</name>
</gene>
<dbReference type="AlphaFoldDB" id="K6WRY2"/>
<dbReference type="InterPro" id="IPR029068">
    <property type="entry name" value="Glyas_Bleomycin-R_OHBP_Dase"/>
</dbReference>
<dbReference type="InterPro" id="IPR004360">
    <property type="entry name" value="Glyas_Fos-R_dOase_dom"/>
</dbReference>
<dbReference type="eggNOG" id="COG3324">
    <property type="taxonomic scope" value="Bacteria"/>
</dbReference>
<dbReference type="Proteomes" id="UP000008366">
    <property type="component" value="Unassembled WGS sequence"/>
</dbReference>
<organism evidence="2 3">
    <name type="scientific">Kineosphaera limosa NBRC 100340</name>
    <dbReference type="NCBI Taxonomy" id="1184609"/>
    <lineage>
        <taxon>Bacteria</taxon>
        <taxon>Bacillati</taxon>
        <taxon>Actinomycetota</taxon>
        <taxon>Actinomycetes</taxon>
        <taxon>Micrococcales</taxon>
        <taxon>Dermatophilaceae</taxon>
        <taxon>Kineosphaera</taxon>
    </lineage>
</organism>
<dbReference type="PROSITE" id="PS51819">
    <property type="entry name" value="VOC"/>
    <property type="match status" value="1"/>
</dbReference>
<feature type="domain" description="VOC" evidence="1">
    <location>
        <begin position="2"/>
        <end position="110"/>
    </location>
</feature>
<evidence type="ECO:0000313" key="2">
    <source>
        <dbReference type="EMBL" id="GAB96611.1"/>
    </source>
</evidence>